<evidence type="ECO:0000259" key="13">
    <source>
        <dbReference type="SMART" id="SM00849"/>
    </source>
</evidence>
<evidence type="ECO:0000256" key="7">
    <source>
        <dbReference type="ARBA" id="ARBA00022723"/>
    </source>
</evidence>
<comment type="cofactor">
    <cofactor evidence="2">
        <name>Zn(2+)</name>
        <dbReference type="ChEBI" id="CHEBI:29105"/>
    </cofactor>
</comment>
<evidence type="ECO:0000313" key="15">
    <source>
        <dbReference type="Proteomes" id="UP000295724"/>
    </source>
</evidence>
<evidence type="ECO:0000256" key="4">
    <source>
        <dbReference type="ARBA" id="ARBA00005250"/>
    </source>
</evidence>
<evidence type="ECO:0000256" key="8">
    <source>
        <dbReference type="ARBA" id="ARBA00022729"/>
    </source>
</evidence>
<gene>
    <name evidence="14" type="ORF">C8D91_2005</name>
</gene>
<comment type="caution">
    <text evidence="14">The sequence shown here is derived from an EMBL/GenBank/DDBJ whole genome shotgun (WGS) entry which is preliminary data.</text>
</comment>
<keyword evidence="11" id="KW-0862">Zinc</keyword>
<dbReference type="OrthoDB" id="420651at2"/>
<keyword evidence="7" id="KW-0479">Metal-binding</keyword>
<evidence type="ECO:0000256" key="5">
    <source>
        <dbReference type="ARBA" id="ARBA00011245"/>
    </source>
</evidence>
<dbReference type="RefSeq" id="WP_099019911.1">
    <property type="nucleotide sequence ID" value="NZ_NIHB01000004.1"/>
</dbReference>
<sequence>MKLLLPLLFFLLNGCTSKDIDRSLQIKAIDEDVYLHTSFKIIEGYGWVGSNGLVVVINQQAVIIDTPWSEQDTAELLSWIAAQNLTVVASISTHFHDDRTAGIGLLNAKSVPTYTSLFTDEILTSKGLPTASHVFTGDHVLMFNERLEIYYPGEGHSSDNLVVWLPHNQLLFGGCLVRPLAWQSLGFTGDANVAQWADSINNIQSKFPVIDKVVPGHGEMGDAAILSHTIDLVGKH</sequence>
<evidence type="ECO:0000256" key="12">
    <source>
        <dbReference type="ARBA" id="ARBA00023251"/>
    </source>
</evidence>
<dbReference type="GO" id="GO:0017001">
    <property type="term" value="P:antibiotic catabolic process"/>
    <property type="evidence" value="ECO:0007669"/>
    <property type="project" value="UniProtKB-ARBA"/>
</dbReference>
<evidence type="ECO:0000256" key="11">
    <source>
        <dbReference type="ARBA" id="ARBA00022833"/>
    </source>
</evidence>
<keyword evidence="9" id="KW-0574">Periplasm</keyword>
<comment type="catalytic activity">
    <reaction evidence="1">
        <text>a beta-lactam + H2O = a substituted beta-amino acid</text>
        <dbReference type="Rhea" id="RHEA:20401"/>
        <dbReference type="ChEBI" id="CHEBI:15377"/>
        <dbReference type="ChEBI" id="CHEBI:35627"/>
        <dbReference type="ChEBI" id="CHEBI:140347"/>
        <dbReference type="EC" id="3.5.2.6"/>
    </reaction>
</comment>
<dbReference type="EMBL" id="SNZB01000004">
    <property type="protein sequence ID" value="TDR19449.1"/>
    <property type="molecule type" value="Genomic_DNA"/>
</dbReference>
<dbReference type="Proteomes" id="UP000295724">
    <property type="component" value="Unassembled WGS sequence"/>
</dbReference>
<keyword evidence="15" id="KW-1185">Reference proteome</keyword>
<dbReference type="InterPro" id="IPR001279">
    <property type="entry name" value="Metallo-B-lactamas"/>
</dbReference>
<dbReference type="PANTHER" id="PTHR42951:SF4">
    <property type="entry name" value="ACYL-COENZYME A THIOESTERASE MBLAC2"/>
    <property type="match status" value="1"/>
</dbReference>
<comment type="similarity">
    <text evidence="4">Belongs to the metallo-beta-lactamase superfamily. Class-B beta-lactamase family.</text>
</comment>
<dbReference type="SUPFAM" id="SSF56281">
    <property type="entry name" value="Metallo-hydrolase/oxidoreductase"/>
    <property type="match status" value="1"/>
</dbReference>
<feature type="domain" description="Metallo-beta-lactamase" evidence="13">
    <location>
        <begin position="49"/>
        <end position="217"/>
    </location>
</feature>
<proteinExistence type="inferred from homology"/>
<name>A0A4R6XM66_9GAMM</name>
<keyword evidence="10" id="KW-0378">Hydrolase</keyword>
<keyword evidence="12" id="KW-0046">Antibiotic resistance</keyword>
<evidence type="ECO:0000256" key="3">
    <source>
        <dbReference type="ARBA" id="ARBA00004418"/>
    </source>
</evidence>
<dbReference type="PANTHER" id="PTHR42951">
    <property type="entry name" value="METALLO-BETA-LACTAMASE DOMAIN-CONTAINING"/>
    <property type="match status" value="1"/>
</dbReference>
<dbReference type="Pfam" id="PF00753">
    <property type="entry name" value="Lactamase_B"/>
    <property type="match status" value="1"/>
</dbReference>
<evidence type="ECO:0000256" key="9">
    <source>
        <dbReference type="ARBA" id="ARBA00022764"/>
    </source>
</evidence>
<dbReference type="EC" id="3.5.2.6" evidence="6"/>
<reference evidence="14 15" key="1">
    <citation type="submission" date="2019-03" db="EMBL/GenBank/DDBJ databases">
        <title>Genomic Encyclopedia of Type Strains, Phase IV (KMG-IV): sequencing the most valuable type-strain genomes for metagenomic binning, comparative biology and taxonomic classification.</title>
        <authorList>
            <person name="Goeker M."/>
        </authorList>
    </citation>
    <scope>NUCLEOTIDE SEQUENCE [LARGE SCALE GENOMIC DNA]</scope>
    <source>
        <strain evidence="14 15">DSM 25488</strain>
    </source>
</reference>
<protein>
    <recommendedName>
        <fullName evidence="6">beta-lactamase</fullName>
        <ecNumber evidence="6">3.5.2.6</ecNumber>
    </recommendedName>
</protein>
<evidence type="ECO:0000313" key="14">
    <source>
        <dbReference type="EMBL" id="TDR19449.1"/>
    </source>
</evidence>
<evidence type="ECO:0000256" key="6">
    <source>
        <dbReference type="ARBA" id="ARBA00012865"/>
    </source>
</evidence>
<accession>A0A4R6XM66</accession>
<dbReference type="NCBIfam" id="NF012229">
    <property type="entry name" value="bla_class_B_core"/>
    <property type="match status" value="1"/>
</dbReference>
<dbReference type="Gene3D" id="3.60.15.10">
    <property type="entry name" value="Ribonuclease Z/Hydroxyacylglutathione hydrolase-like"/>
    <property type="match status" value="1"/>
</dbReference>
<comment type="subunit">
    <text evidence="5">Monomer.</text>
</comment>
<dbReference type="InterPro" id="IPR036866">
    <property type="entry name" value="RibonucZ/Hydroxyglut_hydro"/>
</dbReference>
<dbReference type="AlphaFoldDB" id="A0A4R6XM66"/>
<dbReference type="SMART" id="SM00849">
    <property type="entry name" value="Lactamase_B"/>
    <property type="match status" value="1"/>
</dbReference>
<dbReference type="NCBIfam" id="NF033088">
    <property type="entry name" value="bla_subclass_B1"/>
    <property type="match status" value="1"/>
</dbReference>
<comment type="subcellular location">
    <subcellularLocation>
        <location evidence="3">Periplasm</location>
    </subcellularLocation>
</comment>
<organism evidence="14 15">
    <name type="scientific">Marinicella litoralis</name>
    <dbReference type="NCBI Taxonomy" id="644220"/>
    <lineage>
        <taxon>Bacteria</taxon>
        <taxon>Pseudomonadati</taxon>
        <taxon>Pseudomonadota</taxon>
        <taxon>Gammaproteobacteria</taxon>
        <taxon>Lysobacterales</taxon>
        <taxon>Marinicellaceae</taxon>
        <taxon>Marinicella</taxon>
    </lineage>
</organism>
<evidence type="ECO:0000256" key="1">
    <source>
        <dbReference type="ARBA" id="ARBA00001526"/>
    </source>
</evidence>
<evidence type="ECO:0000256" key="2">
    <source>
        <dbReference type="ARBA" id="ARBA00001947"/>
    </source>
</evidence>
<keyword evidence="8" id="KW-0732">Signal</keyword>
<dbReference type="InterPro" id="IPR058199">
    <property type="entry name" value="BlaB//VIM/IMP-1"/>
</dbReference>
<evidence type="ECO:0000256" key="10">
    <source>
        <dbReference type="ARBA" id="ARBA00022801"/>
    </source>
</evidence>
<dbReference type="InterPro" id="IPR050855">
    <property type="entry name" value="NDM-1-like"/>
</dbReference>